<evidence type="ECO:0000256" key="5">
    <source>
        <dbReference type="ARBA" id="ARBA00022898"/>
    </source>
</evidence>
<dbReference type="GO" id="GO:0031071">
    <property type="term" value="F:cysteine desulfurase activity"/>
    <property type="evidence" value="ECO:0007669"/>
    <property type="project" value="UniProtKB-EC"/>
</dbReference>
<keyword evidence="5" id="KW-0663">Pyridoxal phosphate</keyword>
<dbReference type="Gene3D" id="3.40.640.10">
    <property type="entry name" value="Type I PLP-dependent aspartate aminotransferase-like (Major domain)"/>
    <property type="match status" value="1"/>
</dbReference>
<evidence type="ECO:0000313" key="10">
    <source>
        <dbReference type="EMBL" id="HIV61667.1"/>
    </source>
</evidence>
<dbReference type="PANTHER" id="PTHR11601">
    <property type="entry name" value="CYSTEINE DESULFURYLASE FAMILY MEMBER"/>
    <property type="match status" value="1"/>
</dbReference>
<proteinExistence type="inferred from homology"/>
<comment type="caution">
    <text evidence="10">The sequence shown here is derived from an EMBL/GenBank/DDBJ whole genome shotgun (WGS) entry which is preliminary data.</text>
</comment>
<feature type="domain" description="Aminotransferase class V" evidence="9">
    <location>
        <begin position="2"/>
        <end position="362"/>
    </location>
</feature>
<dbReference type="GO" id="GO:0051536">
    <property type="term" value="F:iron-sulfur cluster binding"/>
    <property type="evidence" value="ECO:0007669"/>
    <property type="project" value="UniProtKB-KW"/>
</dbReference>
<comment type="catalytic activity">
    <reaction evidence="8">
        <text>(sulfur carrier)-H + L-cysteine = (sulfur carrier)-SH + L-alanine</text>
        <dbReference type="Rhea" id="RHEA:43892"/>
        <dbReference type="Rhea" id="RHEA-COMP:14737"/>
        <dbReference type="Rhea" id="RHEA-COMP:14739"/>
        <dbReference type="ChEBI" id="CHEBI:29917"/>
        <dbReference type="ChEBI" id="CHEBI:35235"/>
        <dbReference type="ChEBI" id="CHEBI:57972"/>
        <dbReference type="ChEBI" id="CHEBI:64428"/>
        <dbReference type="EC" id="2.8.1.7"/>
    </reaction>
</comment>
<dbReference type="InterPro" id="IPR016454">
    <property type="entry name" value="Cysteine_dSase"/>
</dbReference>
<dbReference type="InterPro" id="IPR015424">
    <property type="entry name" value="PyrdxlP-dep_Trfase"/>
</dbReference>
<evidence type="ECO:0000259" key="9">
    <source>
        <dbReference type="Pfam" id="PF00266"/>
    </source>
</evidence>
<keyword evidence="4" id="KW-0479">Metal-binding</keyword>
<gene>
    <name evidence="10" type="ORF">H9746_02305</name>
</gene>
<dbReference type="Gene3D" id="3.90.1150.10">
    <property type="entry name" value="Aspartate Aminotransferase, domain 1"/>
    <property type="match status" value="1"/>
</dbReference>
<organism evidence="10 11">
    <name type="scientific">Candidatus Butyricicoccus avistercoris</name>
    <dbReference type="NCBI Taxonomy" id="2838518"/>
    <lineage>
        <taxon>Bacteria</taxon>
        <taxon>Bacillati</taxon>
        <taxon>Bacillota</taxon>
        <taxon>Clostridia</taxon>
        <taxon>Eubacteriales</taxon>
        <taxon>Butyricicoccaceae</taxon>
        <taxon>Butyricicoccus</taxon>
    </lineage>
</organism>
<keyword evidence="6" id="KW-0408">Iron</keyword>
<dbReference type="SUPFAM" id="SSF53383">
    <property type="entry name" value="PLP-dependent transferases"/>
    <property type="match status" value="1"/>
</dbReference>
<evidence type="ECO:0000256" key="8">
    <source>
        <dbReference type="ARBA" id="ARBA00050776"/>
    </source>
</evidence>
<dbReference type="Proteomes" id="UP000886808">
    <property type="component" value="Unassembled WGS sequence"/>
</dbReference>
<protein>
    <submittedName>
        <fullName evidence="10">Cysteine desulfurase</fullName>
    </submittedName>
</protein>
<evidence type="ECO:0000313" key="11">
    <source>
        <dbReference type="Proteomes" id="UP000886808"/>
    </source>
</evidence>
<accession>A0A9D1PGP0</accession>
<dbReference type="AlphaFoldDB" id="A0A9D1PGP0"/>
<evidence type="ECO:0000256" key="7">
    <source>
        <dbReference type="ARBA" id="ARBA00023014"/>
    </source>
</evidence>
<name>A0A9D1PGP0_9FIRM</name>
<evidence type="ECO:0000256" key="2">
    <source>
        <dbReference type="ARBA" id="ARBA00006490"/>
    </source>
</evidence>
<sequence>MHYLDNSATTAVLPEAVEVMTKLMLTDFGNPSSQHSMGIKAAKELKNYREIVAKAMGANADEITFTSGGTEAINTAIFGAAHKNRHIGKHIITTEFEHSAVKNDCKRLEEEGFAVTYLKPDETGHISAEDFENALRQDTVLVSIMLVNNEVGTLQPVEKIGAILKAKAPRAIFHIDAVQGFFRTALTPRKWNCQLMSVSGHKIGAPKGIGALYISRDIKIRPYIVGGGQEKGMRSGTEPMPSIAGFAVACEIRQKNMADDLKHVSELAEYLKSQLEKRIPWAKQNGQPDVPHVFNVSLEGCKSEVMLRILESREVYVSAGSACAKGKESAVLKAMGFDNKRIDSAIRISFAPFNTKEDIDALLDGFEQGIKMLKR</sequence>
<dbReference type="InterPro" id="IPR000192">
    <property type="entry name" value="Aminotrans_V_dom"/>
</dbReference>
<dbReference type="InterPro" id="IPR015421">
    <property type="entry name" value="PyrdxlP-dep_Trfase_major"/>
</dbReference>
<dbReference type="InterPro" id="IPR015422">
    <property type="entry name" value="PyrdxlP-dep_Trfase_small"/>
</dbReference>
<dbReference type="Gene3D" id="1.10.260.50">
    <property type="match status" value="1"/>
</dbReference>
<dbReference type="EMBL" id="DXIE01000016">
    <property type="protein sequence ID" value="HIV61667.1"/>
    <property type="molecule type" value="Genomic_DNA"/>
</dbReference>
<keyword evidence="7" id="KW-0411">Iron-sulfur</keyword>
<comment type="cofactor">
    <cofactor evidence="1">
        <name>pyridoxal 5'-phosphate</name>
        <dbReference type="ChEBI" id="CHEBI:597326"/>
    </cofactor>
</comment>
<dbReference type="PIRSF" id="PIRSF005572">
    <property type="entry name" value="NifS"/>
    <property type="match status" value="1"/>
</dbReference>
<dbReference type="Pfam" id="PF00266">
    <property type="entry name" value="Aminotran_5"/>
    <property type="match status" value="1"/>
</dbReference>
<reference evidence="10" key="2">
    <citation type="submission" date="2021-04" db="EMBL/GenBank/DDBJ databases">
        <authorList>
            <person name="Gilroy R."/>
        </authorList>
    </citation>
    <scope>NUCLEOTIDE SEQUENCE</scope>
    <source>
        <strain evidence="10">CHK193-4272</strain>
    </source>
</reference>
<evidence type="ECO:0000256" key="1">
    <source>
        <dbReference type="ARBA" id="ARBA00001933"/>
    </source>
</evidence>
<evidence type="ECO:0000256" key="4">
    <source>
        <dbReference type="ARBA" id="ARBA00022723"/>
    </source>
</evidence>
<evidence type="ECO:0000256" key="6">
    <source>
        <dbReference type="ARBA" id="ARBA00023004"/>
    </source>
</evidence>
<dbReference type="GO" id="GO:0046872">
    <property type="term" value="F:metal ion binding"/>
    <property type="evidence" value="ECO:0007669"/>
    <property type="project" value="UniProtKB-KW"/>
</dbReference>
<dbReference type="PANTHER" id="PTHR11601:SF34">
    <property type="entry name" value="CYSTEINE DESULFURASE"/>
    <property type="match status" value="1"/>
</dbReference>
<comment type="similarity">
    <text evidence="2">Belongs to the class-V pyridoxal-phosphate-dependent aminotransferase family. NifS/IscS subfamily.</text>
</comment>
<evidence type="ECO:0000256" key="3">
    <source>
        <dbReference type="ARBA" id="ARBA00022679"/>
    </source>
</evidence>
<reference evidence="10" key="1">
    <citation type="journal article" date="2021" name="PeerJ">
        <title>Extensive microbial diversity within the chicken gut microbiome revealed by metagenomics and culture.</title>
        <authorList>
            <person name="Gilroy R."/>
            <person name="Ravi A."/>
            <person name="Getino M."/>
            <person name="Pursley I."/>
            <person name="Horton D.L."/>
            <person name="Alikhan N.F."/>
            <person name="Baker D."/>
            <person name="Gharbi K."/>
            <person name="Hall N."/>
            <person name="Watson M."/>
            <person name="Adriaenssens E.M."/>
            <person name="Foster-Nyarko E."/>
            <person name="Jarju S."/>
            <person name="Secka A."/>
            <person name="Antonio M."/>
            <person name="Oren A."/>
            <person name="Chaudhuri R.R."/>
            <person name="La Ragione R."/>
            <person name="Hildebrand F."/>
            <person name="Pallen M.J."/>
        </authorList>
    </citation>
    <scope>NUCLEOTIDE SEQUENCE</scope>
    <source>
        <strain evidence="10">CHK193-4272</strain>
    </source>
</reference>
<keyword evidence="3" id="KW-0808">Transferase</keyword>